<name>A0AAV4WA90_CAEEX</name>
<organism evidence="1 2">
    <name type="scientific">Caerostris extrusa</name>
    <name type="common">Bark spider</name>
    <name type="synonym">Caerostris bankana</name>
    <dbReference type="NCBI Taxonomy" id="172846"/>
    <lineage>
        <taxon>Eukaryota</taxon>
        <taxon>Metazoa</taxon>
        <taxon>Ecdysozoa</taxon>
        <taxon>Arthropoda</taxon>
        <taxon>Chelicerata</taxon>
        <taxon>Arachnida</taxon>
        <taxon>Araneae</taxon>
        <taxon>Araneomorphae</taxon>
        <taxon>Entelegynae</taxon>
        <taxon>Araneoidea</taxon>
        <taxon>Araneidae</taxon>
        <taxon>Caerostris</taxon>
    </lineage>
</organism>
<dbReference type="AlphaFoldDB" id="A0AAV4WA90"/>
<dbReference type="Proteomes" id="UP001054945">
    <property type="component" value="Unassembled WGS sequence"/>
</dbReference>
<dbReference type="EMBL" id="BPLR01015789">
    <property type="protein sequence ID" value="GIY78739.1"/>
    <property type="molecule type" value="Genomic_DNA"/>
</dbReference>
<keyword evidence="2" id="KW-1185">Reference proteome</keyword>
<protein>
    <submittedName>
        <fullName evidence="1">Uncharacterized protein</fullName>
    </submittedName>
</protein>
<comment type="caution">
    <text evidence="1">The sequence shown here is derived from an EMBL/GenBank/DDBJ whole genome shotgun (WGS) entry which is preliminary data.</text>
</comment>
<proteinExistence type="predicted"/>
<evidence type="ECO:0000313" key="2">
    <source>
        <dbReference type="Proteomes" id="UP001054945"/>
    </source>
</evidence>
<evidence type="ECO:0000313" key="1">
    <source>
        <dbReference type="EMBL" id="GIY78739.1"/>
    </source>
</evidence>
<accession>A0AAV4WA90</accession>
<reference evidence="1 2" key="1">
    <citation type="submission" date="2021-06" db="EMBL/GenBank/DDBJ databases">
        <title>Caerostris extrusa draft genome.</title>
        <authorList>
            <person name="Kono N."/>
            <person name="Arakawa K."/>
        </authorList>
    </citation>
    <scope>NUCLEOTIDE SEQUENCE [LARGE SCALE GENOMIC DNA]</scope>
</reference>
<gene>
    <name evidence="1" type="ORF">CEXT_119721</name>
</gene>
<sequence>METEYLTSMEHFVYALFAYQYDDSGAFNIILNSLNSEERLTLKQALETLLKMSDIYEKIFDYYFDKLKEDYFLFSKRDFAVFVLLKSVKFSKLPSSYVPPSSKPT</sequence>